<keyword evidence="3" id="KW-0812">Transmembrane</keyword>
<dbReference type="InterPro" id="IPR018247">
    <property type="entry name" value="EF_Hand_1_Ca_BS"/>
</dbReference>
<reference evidence="4" key="2">
    <citation type="submission" date="2014-07" db="EMBL/GenBank/DDBJ databases">
        <authorList>
            <person name="Hull J."/>
        </authorList>
    </citation>
    <scope>NUCLEOTIDE SEQUENCE</scope>
</reference>
<feature type="transmembrane region" description="Helical" evidence="3">
    <location>
        <begin position="32"/>
        <end position="57"/>
    </location>
</feature>
<feature type="region of interest" description="Disordered" evidence="2">
    <location>
        <begin position="74"/>
        <end position="163"/>
    </location>
</feature>
<evidence type="ECO:0000256" key="1">
    <source>
        <dbReference type="ARBA" id="ARBA00022837"/>
    </source>
</evidence>
<sequence>NLNSKEHNTTTILSRPIRKNGLYSSSTMNLTILAILHVTVLLAAYGLCSIFLLSCIFKNASIFVQRQPGGFVRKSLRQDSSGSGDRRRSATSGDGETGGERRVSRGSGGSAEHLSTSHGKKVLFSESVTVKDPDRRQGSGQPSLILEHQTSQGEEGSPKSQKKIVSTWRMACGMTKDKTKDLLKRWRTLPDQGNERPPLQELKANTGDHGWSVHVWATWVKRCPSDDEQCDEDKEKGKSCALTETQKEKLAYFFSHVFDMDRDDVISLQDFEGFTERLRHFAEWSTNSGEYLILQQVQQGLIETFIYPLKQDVDFSEGNENEERTPKDLDRLFLSIDDWLNFWGKILDEKKNFFALPLWLQYFPKVVFTAINKSGSGWISKEELGAFYSSVMSYPPQKLNDLLNEAYSAMTASGDFKLSYDCYRLCFANFLFGRYPNGPGQFVFGAAQKSPPPLFPIDYTAMNTPPEDIEPFNGSLRSNRSSVIV</sequence>
<dbReference type="PROSITE" id="PS00018">
    <property type="entry name" value="EF_HAND_1"/>
    <property type="match status" value="1"/>
</dbReference>
<reference evidence="4" key="1">
    <citation type="journal article" date="2014" name="PLoS ONE">
        <title>Transcriptome-Based Identification of ABC Transporters in the Western Tarnished Plant Bug Lygus hesperus.</title>
        <authorList>
            <person name="Hull J.J."/>
            <person name="Chaney K."/>
            <person name="Geib S.M."/>
            <person name="Fabrick J.A."/>
            <person name="Brent C.S."/>
            <person name="Walsh D."/>
            <person name="Lavine L.C."/>
        </authorList>
    </citation>
    <scope>NUCLEOTIDE SEQUENCE</scope>
</reference>
<keyword evidence="3" id="KW-0472">Membrane</keyword>
<name>A0A0A9XEP6_LYGHE</name>
<feature type="compositionally biased region" description="Polar residues" evidence="2">
    <location>
        <begin position="138"/>
        <end position="154"/>
    </location>
</feature>
<dbReference type="InterPro" id="IPR011992">
    <property type="entry name" value="EF-hand-dom_pair"/>
</dbReference>
<dbReference type="AlphaFoldDB" id="A0A0A9XEP6"/>
<feature type="non-terminal residue" evidence="4">
    <location>
        <position position="1"/>
    </location>
</feature>
<accession>A0A0A9XEP6</accession>
<gene>
    <name evidence="4" type="primary">SCP2_2</name>
    <name evidence="4" type="ORF">CM83_23111</name>
</gene>
<proteinExistence type="predicted"/>
<keyword evidence="1" id="KW-0106">Calcium</keyword>
<evidence type="ECO:0000256" key="3">
    <source>
        <dbReference type="SAM" id="Phobius"/>
    </source>
</evidence>
<evidence type="ECO:0000256" key="2">
    <source>
        <dbReference type="SAM" id="MobiDB-lite"/>
    </source>
</evidence>
<protein>
    <submittedName>
        <fullName evidence="4">Sarcoplasmic calcium-binding proteins II, V, VI, and VII</fullName>
    </submittedName>
</protein>
<organism evidence="4">
    <name type="scientific">Lygus hesperus</name>
    <name type="common">Western plant bug</name>
    <dbReference type="NCBI Taxonomy" id="30085"/>
    <lineage>
        <taxon>Eukaryota</taxon>
        <taxon>Metazoa</taxon>
        <taxon>Ecdysozoa</taxon>
        <taxon>Arthropoda</taxon>
        <taxon>Hexapoda</taxon>
        <taxon>Insecta</taxon>
        <taxon>Pterygota</taxon>
        <taxon>Neoptera</taxon>
        <taxon>Paraneoptera</taxon>
        <taxon>Hemiptera</taxon>
        <taxon>Heteroptera</taxon>
        <taxon>Panheteroptera</taxon>
        <taxon>Cimicomorpha</taxon>
        <taxon>Miridae</taxon>
        <taxon>Mirini</taxon>
        <taxon>Lygus</taxon>
    </lineage>
</organism>
<dbReference type="Gene3D" id="1.10.238.10">
    <property type="entry name" value="EF-hand"/>
    <property type="match status" value="1"/>
</dbReference>
<dbReference type="EMBL" id="GBHO01024427">
    <property type="protein sequence ID" value="JAG19177.1"/>
    <property type="molecule type" value="Transcribed_RNA"/>
</dbReference>
<evidence type="ECO:0000313" key="4">
    <source>
        <dbReference type="EMBL" id="JAG19177.1"/>
    </source>
</evidence>
<keyword evidence="3" id="KW-1133">Transmembrane helix</keyword>
<dbReference type="SUPFAM" id="SSF47473">
    <property type="entry name" value="EF-hand"/>
    <property type="match status" value="1"/>
</dbReference>